<dbReference type="OrthoDB" id="74183at2759"/>
<protein>
    <recommendedName>
        <fullName evidence="2">arginyltransferase</fullName>
        <ecNumber evidence="2">2.3.2.8</ecNumber>
    </recommendedName>
</protein>
<dbReference type="SUPFAM" id="SSF55729">
    <property type="entry name" value="Acyl-CoA N-acyltransferases (Nat)"/>
    <property type="match status" value="1"/>
</dbReference>
<keyword evidence="4" id="KW-0012">Acyltransferase</keyword>
<sequence length="432" mass="49902">MAPVKGPSGTYYYKPDIRNSCCPQYAIRLEVALFKSSRDQRQALNRWNKYLLGPDYISKAARDKKWLRNNFDLGHSVCCSENESLPKPLDPKSKEHIRPAHDFKVNLEPDKFTEEKFLLFKNFQKNVHREKDSEISRDGFKFFLCSGLKQSTTDDNGKEKKLGSYHQCYRLDGKLVAMGVLDFLPHCVSSVYLMYHQDVKDWELGKLSALREILLATEGGYGYYYMGESTVSVRERCHDQYVRDTGYYIHSCTKMRYKATYHPQYLLDPETYTWDALNPDLLARLNLRKYVSLSRERRLNIPAEPLPTPDIAEYSVNDPPPPQENERSGDSSWLFSDYVDAQQGLASNPFLVNPRSIFEAKTAGAMTVEEVERDISLGEWRVNFQDMEVQLQDLVGWDESEMWDSHSWKGMAAQLAALLGPELVRETIITFS</sequence>
<dbReference type="GO" id="GO:0004057">
    <property type="term" value="F:arginyl-tRNA--protein transferase activity"/>
    <property type="evidence" value="ECO:0007669"/>
    <property type="project" value="UniProtKB-EC"/>
</dbReference>
<keyword evidence="3 8" id="KW-0808">Transferase</keyword>
<dbReference type="EC" id="2.3.2.8" evidence="2"/>
<accession>A0A8H3FTL5</accession>
<dbReference type="InterPro" id="IPR016181">
    <property type="entry name" value="Acyl_CoA_acyltransferase"/>
</dbReference>
<gene>
    <name evidence="8" type="primary">ATE1</name>
    <name evidence="8" type="ORF">HETSPECPRED_006505</name>
</gene>
<evidence type="ECO:0000259" key="7">
    <source>
        <dbReference type="Pfam" id="PF04377"/>
    </source>
</evidence>
<comment type="similarity">
    <text evidence="1">Belongs to the R-transferase family.</text>
</comment>
<feature type="domain" description="N-end aminoacyl transferase N-terminal" evidence="6">
    <location>
        <begin position="8"/>
        <end position="42"/>
    </location>
</feature>
<evidence type="ECO:0000256" key="2">
    <source>
        <dbReference type="ARBA" id="ARBA00012025"/>
    </source>
</evidence>
<dbReference type="InterPro" id="IPR007471">
    <property type="entry name" value="N-end_Aminoacyl_Trfase_N"/>
</dbReference>
<dbReference type="InterPro" id="IPR007472">
    <property type="entry name" value="N-end_Aminoacyl_Trfase_C"/>
</dbReference>
<evidence type="ECO:0000256" key="3">
    <source>
        <dbReference type="ARBA" id="ARBA00022679"/>
    </source>
</evidence>
<reference evidence="8" key="1">
    <citation type="submission" date="2021-03" db="EMBL/GenBank/DDBJ databases">
        <authorList>
            <person name="Tagirdzhanova G."/>
        </authorList>
    </citation>
    <scope>NUCLEOTIDE SEQUENCE</scope>
</reference>
<dbReference type="Proteomes" id="UP000664521">
    <property type="component" value="Unassembled WGS sequence"/>
</dbReference>
<evidence type="ECO:0000259" key="6">
    <source>
        <dbReference type="Pfam" id="PF04376"/>
    </source>
</evidence>
<evidence type="ECO:0000256" key="4">
    <source>
        <dbReference type="ARBA" id="ARBA00023315"/>
    </source>
</evidence>
<keyword evidence="9" id="KW-1185">Reference proteome</keyword>
<proteinExistence type="inferred from homology"/>
<feature type="region of interest" description="Disordered" evidence="5">
    <location>
        <begin position="302"/>
        <end position="330"/>
    </location>
</feature>
<name>A0A8H3FTL5_9LECA</name>
<evidence type="ECO:0000313" key="9">
    <source>
        <dbReference type="Proteomes" id="UP000664521"/>
    </source>
</evidence>
<dbReference type="GO" id="GO:0005737">
    <property type="term" value="C:cytoplasm"/>
    <property type="evidence" value="ECO:0007669"/>
    <property type="project" value="TreeGrafter"/>
</dbReference>
<dbReference type="PANTHER" id="PTHR21367:SF1">
    <property type="entry name" value="ARGINYL-TRNA--PROTEIN TRANSFERASE 1"/>
    <property type="match status" value="1"/>
</dbReference>
<evidence type="ECO:0000256" key="5">
    <source>
        <dbReference type="SAM" id="MobiDB-lite"/>
    </source>
</evidence>
<comment type="caution">
    <text evidence="8">The sequence shown here is derived from an EMBL/GenBank/DDBJ whole genome shotgun (WGS) entry which is preliminary data.</text>
</comment>
<dbReference type="EMBL" id="CAJPDS010000043">
    <property type="protein sequence ID" value="CAF9927096.1"/>
    <property type="molecule type" value="Genomic_DNA"/>
</dbReference>
<dbReference type="InterPro" id="IPR030700">
    <property type="entry name" value="N-end_Aminoacyl_Trfase"/>
</dbReference>
<dbReference type="Pfam" id="PF04376">
    <property type="entry name" value="ATE_N"/>
    <property type="match status" value="1"/>
</dbReference>
<dbReference type="Pfam" id="PF04377">
    <property type="entry name" value="ATE_C"/>
    <property type="match status" value="1"/>
</dbReference>
<dbReference type="AlphaFoldDB" id="A0A8H3FTL5"/>
<evidence type="ECO:0000256" key="1">
    <source>
        <dbReference type="ARBA" id="ARBA00009991"/>
    </source>
</evidence>
<organism evidence="8 9">
    <name type="scientific">Heterodermia speciosa</name>
    <dbReference type="NCBI Taxonomy" id="116794"/>
    <lineage>
        <taxon>Eukaryota</taxon>
        <taxon>Fungi</taxon>
        <taxon>Dikarya</taxon>
        <taxon>Ascomycota</taxon>
        <taxon>Pezizomycotina</taxon>
        <taxon>Lecanoromycetes</taxon>
        <taxon>OSLEUM clade</taxon>
        <taxon>Lecanoromycetidae</taxon>
        <taxon>Caliciales</taxon>
        <taxon>Physciaceae</taxon>
        <taxon>Heterodermia</taxon>
    </lineage>
</organism>
<dbReference type="PANTHER" id="PTHR21367">
    <property type="entry name" value="ARGININE-TRNA-PROTEIN TRANSFERASE 1"/>
    <property type="match status" value="1"/>
</dbReference>
<evidence type="ECO:0000313" key="8">
    <source>
        <dbReference type="EMBL" id="CAF9927096.1"/>
    </source>
</evidence>
<feature type="domain" description="N-end rule aminoacyl transferase C-terminal" evidence="7">
    <location>
        <begin position="115"/>
        <end position="268"/>
    </location>
</feature>